<dbReference type="PANTHER" id="PTHR33375:SF1">
    <property type="entry name" value="CHROMOSOME-PARTITIONING PROTEIN PARB-RELATED"/>
    <property type="match status" value="1"/>
</dbReference>
<name>A0A2W4ZF51_9SPHN</name>
<dbReference type="EMBL" id="QFNF01000001">
    <property type="protein sequence ID" value="PZO81013.1"/>
    <property type="molecule type" value="Genomic_DNA"/>
</dbReference>
<reference evidence="2 3" key="1">
    <citation type="submission" date="2017-08" db="EMBL/GenBank/DDBJ databases">
        <title>Infants hospitalized years apart are colonized by the same room-sourced microbial strains.</title>
        <authorList>
            <person name="Brooks B."/>
            <person name="Olm M.R."/>
            <person name="Firek B.A."/>
            <person name="Baker R."/>
            <person name="Thomas B.C."/>
            <person name="Morowitz M.J."/>
            <person name="Banfield J.F."/>
        </authorList>
    </citation>
    <scope>NUCLEOTIDE SEQUENCE [LARGE SCALE GENOMIC DNA]</scope>
    <source>
        <strain evidence="2">S2_018_000_R3_110</strain>
    </source>
</reference>
<dbReference type="Proteomes" id="UP000248614">
    <property type="component" value="Unassembled WGS sequence"/>
</dbReference>
<dbReference type="Gene3D" id="1.10.10.2830">
    <property type="match status" value="1"/>
</dbReference>
<dbReference type="SUPFAM" id="SSF109709">
    <property type="entry name" value="KorB DNA-binding domain-like"/>
    <property type="match status" value="1"/>
</dbReference>
<dbReference type="SUPFAM" id="SSF110849">
    <property type="entry name" value="ParB/Sulfiredoxin"/>
    <property type="match status" value="1"/>
</dbReference>
<gene>
    <name evidence="2" type="ORF">DI632_00070</name>
</gene>
<evidence type="ECO:0000313" key="2">
    <source>
        <dbReference type="EMBL" id="PZO81013.1"/>
    </source>
</evidence>
<feature type="domain" description="ParB-like N-terminal" evidence="1">
    <location>
        <begin position="25"/>
        <end position="116"/>
    </location>
</feature>
<evidence type="ECO:0000313" key="3">
    <source>
        <dbReference type="Proteomes" id="UP000248614"/>
    </source>
</evidence>
<dbReference type="InterPro" id="IPR036086">
    <property type="entry name" value="ParB/Sulfiredoxin_sf"/>
</dbReference>
<protein>
    <recommendedName>
        <fullName evidence="1">ParB-like N-terminal domain-containing protein</fullName>
    </recommendedName>
</protein>
<dbReference type="GO" id="GO:0007059">
    <property type="term" value="P:chromosome segregation"/>
    <property type="evidence" value="ECO:0007669"/>
    <property type="project" value="TreeGrafter"/>
</dbReference>
<comment type="caution">
    <text evidence="2">The sequence shown here is derived from an EMBL/GenBank/DDBJ whole genome shotgun (WGS) entry which is preliminary data.</text>
</comment>
<dbReference type="AlphaFoldDB" id="A0A2W4ZF51"/>
<evidence type="ECO:0000259" key="1">
    <source>
        <dbReference type="SMART" id="SM00470"/>
    </source>
</evidence>
<dbReference type="GO" id="GO:0005694">
    <property type="term" value="C:chromosome"/>
    <property type="evidence" value="ECO:0007669"/>
    <property type="project" value="TreeGrafter"/>
</dbReference>
<dbReference type="PANTHER" id="PTHR33375">
    <property type="entry name" value="CHROMOSOME-PARTITIONING PROTEIN PARB-RELATED"/>
    <property type="match status" value="1"/>
</dbReference>
<dbReference type="InterPro" id="IPR003115">
    <property type="entry name" value="ParB_N"/>
</dbReference>
<proteinExistence type="predicted"/>
<organism evidence="2 3">
    <name type="scientific">Sphingomonas hengshuiensis</name>
    <dbReference type="NCBI Taxonomy" id="1609977"/>
    <lineage>
        <taxon>Bacteria</taxon>
        <taxon>Pseudomonadati</taxon>
        <taxon>Pseudomonadota</taxon>
        <taxon>Alphaproteobacteria</taxon>
        <taxon>Sphingomonadales</taxon>
        <taxon>Sphingomonadaceae</taxon>
        <taxon>Sphingomonas</taxon>
    </lineage>
</organism>
<accession>A0A2W4ZF51</accession>
<sequence length="295" mass="32213">MDDNELPLDGAQPPKRGQKANYVVEFLTHDRTRVSPKNPRFDYTISDDSVAPLVAELKAVGQAHDAIGERGADDIVEILAGSRRREACRILESPLRVRVYEKGALTAEVALKIANREDRGALEVSLWDKSASWARMLDGKLVASEARLADAVGEDKSAINRGLALQKAPAAILDLVADRRAISMTQWAQLAPLLEDDSQRDRILACAALLAGQTLAIAPLVRKLAAAAAGKDEIRPVEVKNRHGRIIATISPDHRGAFTIRVKSMAEQHPSFRLDHAKLINAAFVDVIKDWFGDA</sequence>
<dbReference type="InterPro" id="IPR050336">
    <property type="entry name" value="Chromosome_partition/occlusion"/>
</dbReference>
<dbReference type="SMART" id="SM00470">
    <property type="entry name" value="ParB"/>
    <property type="match status" value="1"/>
</dbReference>